<evidence type="ECO:0000256" key="5">
    <source>
        <dbReference type="ARBA" id="ARBA00022801"/>
    </source>
</evidence>
<dbReference type="GO" id="GO:0006284">
    <property type="term" value="P:base-excision repair"/>
    <property type="evidence" value="ECO:0007669"/>
    <property type="project" value="TreeGrafter"/>
</dbReference>
<reference evidence="9" key="1">
    <citation type="journal article" date="2020" name="mSystems">
        <title>Genome- and Community-Level Interaction Insights into Carbon Utilization and Element Cycling Functions of Hydrothermarchaeota in Hydrothermal Sediment.</title>
        <authorList>
            <person name="Zhou Z."/>
            <person name="Liu Y."/>
            <person name="Xu W."/>
            <person name="Pan J."/>
            <person name="Luo Z.H."/>
            <person name="Li M."/>
        </authorList>
    </citation>
    <scope>NUCLEOTIDE SEQUENCE [LARGE SCALE GENOMIC DNA]</scope>
    <source>
        <strain evidence="9">SpSt-1135</strain>
    </source>
</reference>
<dbReference type="InterPro" id="IPR018246">
    <property type="entry name" value="AP_endonuc_F2_Zn_BS"/>
</dbReference>
<evidence type="ECO:0000259" key="8">
    <source>
        <dbReference type="Pfam" id="PF01261"/>
    </source>
</evidence>
<dbReference type="Gene3D" id="3.20.20.150">
    <property type="entry name" value="Divalent-metal-dependent TIM barrel enzymes"/>
    <property type="match status" value="1"/>
</dbReference>
<dbReference type="PANTHER" id="PTHR21445:SF0">
    <property type="entry name" value="APURINIC-APYRIMIDINIC ENDONUCLEASE"/>
    <property type="match status" value="1"/>
</dbReference>
<evidence type="ECO:0000256" key="1">
    <source>
        <dbReference type="ARBA" id="ARBA00001947"/>
    </source>
</evidence>
<dbReference type="SUPFAM" id="SSF51658">
    <property type="entry name" value="Xylose isomerase-like"/>
    <property type="match status" value="1"/>
</dbReference>
<comment type="cofactor">
    <cofactor evidence="1">
        <name>Zn(2+)</name>
        <dbReference type="ChEBI" id="CHEBI:29105"/>
    </cofactor>
</comment>
<dbReference type="InterPro" id="IPR013022">
    <property type="entry name" value="Xyl_isomerase-like_TIM-brl"/>
</dbReference>
<dbReference type="NCBIfam" id="TIGR00587">
    <property type="entry name" value="nfo"/>
    <property type="match status" value="1"/>
</dbReference>
<name>A0A7C6E7J0_DESAE</name>
<dbReference type="EC" id="3.1.21.2" evidence="9"/>
<evidence type="ECO:0000313" key="9">
    <source>
        <dbReference type="EMBL" id="HHS48391.1"/>
    </source>
</evidence>
<dbReference type="InterPro" id="IPR001719">
    <property type="entry name" value="AP_endonuc_2"/>
</dbReference>
<protein>
    <submittedName>
        <fullName evidence="9">Deoxyribonuclease IV</fullName>
        <ecNumber evidence="9">3.1.21.2</ecNumber>
    </submittedName>
</protein>
<proteinExistence type="inferred from homology"/>
<dbReference type="GO" id="GO:0008270">
    <property type="term" value="F:zinc ion binding"/>
    <property type="evidence" value="ECO:0007669"/>
    <property type="project" value="InterPro"/>
</dbReference>
<dbReference type="AlphaFoldDB" id="A0A7C6E7J0"/>
<dbReference type="GO" id="GO:0003677">
    <property type="term" value="F:DNA binding"/>
    <property type="evidence" value="ECO:0007669"/>
    <property type="project" value="InterPro"/>
</dbReference>
<evidence type="ECO:0000256" key="4">
    <source>
        <dbReference type="ARBA" id="ARBA00022763"/>
    </source>
</evidence>
<keyword evidence="4" id="KW-0227">DNA damage</keyword>
<feature type="domain" description="Xylose isomerase-like TIM barrel" evidence="8">
    <location>
        <begin position="8"/>
        <end position="212"/>
    </location>
</feature>
<dbReference type="EMBL" id="DRZX01000036">
    <property type="protein sequence ID" value="HHS48391.1"/>
    <property type="molecule type" value="Genomic_DNA"/>
</dbReference>
<dbReference type="PANTHER" id="PTHR21445">
    <property type="entry name" value="ENDONUCLEASE IV ENDODEOXYRIBONUCLEASE IV"/>
    <property type="match status" value="1"/>
</dbReference>
<comment type="similarity">
    <text evidence="2">Belongs to the AP endonuclease 2 family.</text>
</comment>
<comment type="caution">
    <text evidence="9">The sequence shown here is derived from an EMBL/GenBank/DDBJ whole genome shotgun (WGS) entry which is preliminary data.</text>
</comment>
<dbReference type="Proteomes" id="UP000886400">
    <property type="component" value="Unassembled WGS sequence"/>
</dbReference>
<keyword evidence="5 9" id="KW-0378">Hydrolase</keyword>
<keyword evidence="7" id="KW-0234">DNA repair</keyword>
<evidence type="ECO:0000256" key="7">
    <source>
        <dbReference type="ARBA" id="ARBA00023204"/>
    </source>
</evidence>
<dbReference type="Pfam" id="PF01261">
    <property type="entry name" value="AP_endonuc_2"/>
    <property type="match status" value="1"/>
</dbReference>
<dbReference type="PROSITE" id="PS00731">
    <property type="entry name" value="AP_NUCLEASE_F2_3"/>
    <property type="match status" value="1"/>
</dbReference>
<evidence type="ECO:0000256" key="2">
    <source>
        <dbReference type="ARBA" id="ARBA00005340"/>
    </source>
</evidence>
<dbReference type="GO" id="GO:0008833">
    <property type="term" value="F:deoxyribonuclease IV (phage-T4-induced) activity"/>
    <property type="evidence" value="ECO:0007669"/>
    <property type="project" value="UniProtKB-EC"/>
</dbReference>
<keyword evidence="3" id="KW-0479">Metal-binding</keyword>
<dbReference type="PROSITE" id="PS51432">
    <property type="entry name" value="AP_NUCLEASE_F2_4"/>
    <property type="match status" value="1"/>
</dbReference>
<evidence type="ECO:0000256" key="3">
    <source>
        <dbReference type="ARBA" id="ARBA00022723"/>
    </source>
</evidence>
<keyword evidence="6" id="KW-0862">Zinc</keyword>
<organism evidence="9">
    <name type="scientific">Desulfurella acetivorans</name>
    <dbReference type="NCBI Taxonomy" id="33002"/>
    <lineage>
        <taxon>Bacteria</taxon>
        <taxon>Pseudomonadati</taxon>
        <taxon>Campylobacterota</taxon>
        <taxon>Desulfurellia</taxon>
        <taxon>Desulfurellales</taxon>
        <taxon>Desulfurellaceae</taxon>
        <taxon>Desulfurella</taxon>
    </lineage>
</organism>
<evidence type="ECO:0000256" key="6">
    <source>
        <dbReference type="ARBA" id="ARBA00022833"/>
    </source>
</evidence>
<gene>
    <name evidence="9" type="ORF">ENM99_00750</name>
</gene>
<dbReference type="GO" id="GO:0003906">
    <property type="term" value="F:DNA-(apurinic or apyrimidinic site) endonuclease activity"/>
    <property type="evidence" value="ECO:0007669"/>
    <property type="project" value="TreeGrafter"/>
</dbReference>
<dbReference type="SMART" id="SM00518">
    <property type="entry name" value="AP2Ec"/>
    <property type="match status" value="1"/>
</dbReference>
<sequence length="225" mass="25840">MKIQLLLLKKNMQTQNINPQNAFIHCSYLINPANPTQKTYNELECEFENASMLGVYNLVLHPGSCKSLDCLKNAANTIKQVLNQYPNITLILENTTRIGSNLEDLKILKEEISENVFYCIDTCHLFVTGYILDVEVIDKILNIDNIKLWHLNDSKTAFGSKLDRHEKLGKGLIGFENIKKFLRLPKIQNASFILETPGTNATRSKEIQTLRKCLWRHGTTFLCYY</sequence>
<dbReference type="GO" id="GO:0008081">
    <property type="term" value="F:phosphoric diester hydrolase activity"/>
    <property type="evidence" value="ECO:0007669"/>
    <property type="project" value="TreeGrafter"/>
</dbReference>
<accession>A0A7C6E7J0</accession>
<dbReference type="InterPro" id="IPR036237">
    <property type="entry name" value="Xyl_isomerase-like_sf"/>
</dbReference>